<evidence type="ECO:0000313" key="5">
    <source>
        <dbReference type="Proteomes" id="UP000565521"/>
    </source>
</evidence>
<keyword evidence="1 4" id="KW-0378">Hydrolase</keyword>
<keyword evidence="2" id="KW-1133">Transmembrane helix</keyword>
<sequence>MKYLKTTAYSILALGGATLGGLVLFTHRTARKVRAALPPSGSFVDLPGGRLHVREQGTGPVLLLVHGLGGQMGQFTYQVVEKLAADYRVVVVDRPGSGYSQRPASADLLSQADTLAALIDKLNLGRPLVVGHSLGGAVALALALNHPGRVAGLALVAPLSALPETVPPMFQRLMIPSRWRRQLVAWTVATPLSMRRSPQVMKALFGPETPPHDYATKAGGMLSLQPAQFLATIADLEALPTYLPTLTARLPELRLPVRVLYGRHDAVLDWTTNGRALVERVGDATLQLVEGGHMLPITQPDLVARFIRGEMVGEEVTV</sequence>
<keyword evidence="5" id="KW-1185">Reference proteome</keyword>
<name>A0A7Y7PQU5_9BACT</name>
<protein>
    <submittedName>
        <fullName evidence="4">Alpha/beta hydrolase</fullName>
    </submittedName>
</protein>
<evidence type="ECO:0000259" key="3">
    <source>
        <dbReference type="Pfam" id="PF00561"/>
    </source>
</evidence>
<evidence type="ECO:0000256" key="1">
    <source>
        <dbReference type="ARBA" id="ARBA00022801"/>
    </source>
</evidence>
<dbReference type="Proteomes" id="UP000565521">
    <property type="component" value="Unassembled WGS sequence"/>
</dbReference>
<dbReference type="Gene3D" id="3.40.50.1820">
    <property type="entry name" value="alpha/beta hydrolase"/>
    <property type="match status" value="1"/>
</dbReference>
<dbReference type="AlphaFoldDB" id="A0A7Y7PQU5"/>
<reference evidence="4 5" key="1">
    <citation type="submission" date="2020-05" db="EMBL/GenBank/DDBJ databases">
        <title>Hymenobacter terrestris sp. nov. and Hymenobacter lapidiphilus sp. nov., isolated from regoliths in Antarctica.</title>
        <authorList>
            <person name="Sedlacek I."/>
            <person name="Pantucek R."/>
            <person name="Zeman M."/>
            <person name="Holochova P."/>
            <person name="Kralova S."/>
            <person name="Stankova E."/>
            <person name="Sedo O."/>
            <person name="Micenkova L."/>
            <person name="Svec P."/>
            <person name="Gupta V."/>
            <person name="Sood U."/>
            <person name="Korpole U.S."/>
            <person name="Lal R."/>
        </authorList>
    </citation>
    <scope>NUCLEOTIDE SEQUENCE [LARGE SCALE GENOMIC DNA]</scope>
    <source>
        <strain evidence="4 5">P5342</strain>
    </source>
</reference>
<dbReference type="InterPro" id="IPR050266">
    <property type="entry name" value="AB_hydrolase_sf"/>
</dbReference>
<dbReference type="PANTHER" id="PTHR43798:SF31">
    <property type="entry name" value="AB HYDROLASE SUPERFAMILY PROTEIN YCLE"/>
    <property type="match status" value="1"/>
</dbReference>
<accession>A0A7Y7PQU5</accession>
<gene>
    <name evidence="4" type="ORF">HW554_13150</name>
</gene>
<dbReference type="InterPro" id="IPR029058">
    <property type="entry name" value="AB_hydrolase_fold"/>
</dbReference>
<evidence type="ECO:0000256" key="2">
    <source>
        <dbReference type="SAM" id="Phobius"/>
    </source>
</evidence>
<dbReference type="RefSeq" id="WP_176909048.1">
    <property type="nucleotide sequence ID" value="NZ_JABKAU010000024.1"/>
</dbReference>
<feature type="domain" description="AB hydrolase-1" evidence="3">
    <location>
        <begin position="60"/>
        <end position="298"/>
    </location>
</feature>
<evidence type="ECO:0000313" key="4">
    <source>
        <dbReference type="EMBL" id="NVO32164.1"/>
    </source>
</evidence>
<keyword evidence="2" id="KW-0812">Transmembrane</keyword>
<dbReference type="GO" id="GO:0016020">
    <property type="term" value="C:membrane"/>
    <property type="evidence" value="ECO:0007669"/>
    <property type="project" value="TreeGrafter"/>
</dbReference>
<proteinExistence type="predicted"/>
<keyword evidence="2" id="KW-0472">Membrane</keyword>
<dbReference type="InterPro" id="IPR000073">
    <property type="entry name" value="AB_hydrolase_1"/>
</dbReference>
<comment type="caution">
    <text evidence="4">The sequence shown here is derived from an EMBL/GenBank/DDBJ whole genome shotgun (WGS) entry which is preliminary data.</text>
</comment>
<feature type="transmembrane region" description="Helical" evidence="2">
    <location>
        <begin position="6"/>
        <end position="25"/>
    </location>
</feature>
<dbReference type="Pfam" id="PF00561">
    <property type="entry name" value="Abhydrolase_1"/>
    <property type="match status" value="1"/>
</dbReference>
<organism evidence="4 5">
    <name type="scientific">Hymenobacter lapidiphilus</name>
    <dbReference type="NCBI Taxonomy" id="2608003"/>
    <lineage>
        <taxon>Bacteria</taxon>
        <taxon>Pseudomonadati</taxon>
        <taxon>Bacteroidota</taxon>
        <taxon>Cytophagia</taxon>
        <taxon>Cytophagales</taxon>
        <taxon>Hymenobacteraceae</taxon>
        <taxon>Hymenobacter</taxon>
    </lineage>
</organism>
<dbReference type="SUPFAM" id="SSF53474">
    <property type="entry name" value="alpha/beta-Hydrolases"/>
    <property type="match status" value="1"/>
</dbReference>
<dbReference type="PRINTS" id="PR00111">
    <property type="entry name" value="ABHYDROLASE"/>
</dbReference>
<dbReference type="GO" id="GO:0016787">
    <property type="term" value="F:hydrolase activity"/>
    <property type="evidence" value="ECO:0007669"/>
    <property type="project" value="UniProtKB-KW"/>
</dbReference>
<dbReference type="PANTHER" id="PTHR43798">
    <property type="entry name" value="MONOACYLGLYCEROL LIPASE"/>
    <property type="match status" value="1"/>
</dbReference>
<dbReference type="EMBL" id="JABKAU010000024">
    <property type="protein sequence ID" value="NVO32164.1"/>
    <property type="molecule type" value="Genomic_DNA"/>
</dbReference>